<feature type="transmembrane region" description="Helical" evidence="8">
    <location>
        <begin position="305"/>
        <end position="324"/>
    </location>
</feature>
<gene>
    <name evidence="9" type="ORF">NITHO_1450004</name>
</gene>
<dbReference type="PANTHER" id="PTHR33908">
    <property type="entry name" value="MANNOSYLTRANSFERASE YKCB-RELATED"/>
    <property type="match status" value="1"/>
</dbReference>
<dbReference type="GO" id="GO:0009103">
    <property type="term" value="P:lipopolysaccharide biosynthetic process"/>
    <property type="evidence" value="ECO:0007669"/>
    <property type="project" value="UniProtKB-ARBA"/>
</dbReference>
<reference evidence="9 10" key="1">
    <citation type="journal article" date="2012" name="ISME J.">
        <title>Nitrification expanded: discovery, physiology and genomics of a nitrite-oxidizing bacterium from the phylum Chloroflexi.</title>
        <authorList>
            <person name="Sorokin D.Y."/>
            <person name="Lucker S."/>
            <person name="Vejmelkova D."/>
            <person name="Kostrikina N.A."/>
            <person name="Kleerebezem R."/>
            <person name="Rijpstra W.I."/>
            <person name="Damste J.S."/>
            <person name="Le Paslier D."/>
            <person name="Muyzer G."/>
            <person name="Wagner M."/>
            <person name="van Loosdrecht M.C."/>
            <person name="Daims H."/>
        </authorList>
    </citation>
    <scope>NUCLEOTIDE SEQUENCE [LARGE SCALE GENOMIC DNA]</scope>
    <source>
        <strain evidence="10">none</strain>
    </source>
</reference>
<keyword evidence="6 8" id="KW-1133">Transmembrane helix</keyword>
<evidence type="ECO:0000313" key="9">
    <source>
        <dbReference type="EMBL" id="CCF82683.1"/>
    </source>
</evidence>
<dbReference type="InterPro" id="IPR050297">
    <property type="entry name" value="LipidA_mod_glycosyltrf_83"/>
</dbReference>
<dbReference type="GO" id="GO:0005886">
    <property type="term" value="C:plasma membrane"/>
    <property type="evidence" value="ECO:0007669"/>
    <property type="project" value="UniProtKB-SubCell"/>
</dbReference>
<dbReference type="AlphaFoldDB" id="I4EDC1"/>
<evidence type="ECO:0000256" key="3">
    <source>
        <dbReference type="ARBA" id="ARBA00022676"/>
    </source>
</evidence>
<keyword evidence="5 8" id="KW-0812">Transmembrane</keyword>
<feature type="transmembrane region" description="Helical" evidence="8">
    <location>
        <begin position="33"/>
        <end position="51"/>
    </location>
</feature>
<proteinExistence type="predicted"/>
<keyword evidence="7 8" id="KW-0472">Membrane</keyword>
<dbReference type="RefSeq" id="WP_008474969.1">
    <property type="nucleotide sequence ID" value="NZ_CAGS01000052.1"/>
</dbReference>
<feature type="transmembrane region" description="Helical" evidence="8">
    <location>
        <begin position="137"/>
        <end position="154"/>
    </location>
</feature>
<dbReference type="EMBL" id="CAGS01000052">
    <property type="protein sequence ID" value="CCF82683.1"/>
    <property type="molecule type" value="Genomic_DNA"/>
</dbReference>
<feature type="transmembrane region" description="Helical" evidence="8">
    <location>
        <begin position="191"/>
        <end position="224"/>
    </location>
</feature>
<evidence type="ECO:0000256" key="7">
    <source>
        <dbReference type="ARBA" id="ARBA00023136"/>
    </source>
</evidence>
<evidence type="ECO:0008006" key="11">
    <source>
        <dbReference type="Google" id="ProtNLM"/>
    </source>
</evidence>
<evidence type="ECO:0000256" key="6">
    <source>
        <dbReference type="ARBA" id="ARBA00022989"/>
    </source>
</evidence>
<evidence type="ECO:0000256" key="2">
    <source>
        <dbReference type="ARBA" id="ARBA00022475"/>
    </source>
</evidence>
<feature type="transmembrane region" description="Helical" evidence="8">
    <location>
        <begin position="236"/>
        <end position="255"/>
    </location>
</feature>
<feature type="transmembrane region" description="Helical" evidence="8">
    <location>
        <begin position="403"/>
        <end position="421"/>
    </location>
</feature>
<dbReference type="GO" id="GO:0016763">
    <property type="term" value="F:pentosyltransferase activity"/>
    <property type="evidence" value="ECO:0007669"/>
    <property type="project" value="TreeGrafter"/>
</dbReference>
<keyword evidence="10" id="KW-1185">Reference proteome</keyword>
<comment type="caution">
    <text evidence="9">The sequence shown here is derived from an EMBL/GenBank/DDBJ whole genome shotgun (WGS) entry which is preliminary data.</text>
</comment>
<evidence type="ECO:0000256" key="1">
    <source>
        <dbReference type="ARBA" id="ARBA00004651"/>
    </source>
</evidence>
<dbReference type="OrthoDB" id="155122at2"/>
<comment type="subcellular location">
    <subcellularLocation>
        <location evidence="1">Cell membrane</location>
        <topology evidence="1">Multi-pass membrane protein</topology>
    </subcellularLocation>
</comment>
<keyword evidence="3" id="KW-0328">Glycosyltransferase</keyword>
<evidence type="ECO:0000256" key="4">
    <source>
        <dbReference type="ARBA" id="ARBA00022679"/>
    </source>
</evidence>
<evidence type="ECO:0000313" key="10">
    <source>
        <dbReference type="Proteomes" id="UP000004221"/>
    </source>
</evidence>
<evidence type="ECO:0000256" key="5">
    <source>
        <dbReference type="ARBA" id="ARBA00022692"/>
    </source>
</evidence>
<protein>
    <recommendedName>
        <fullName evidence="11">Glycosyltransferase RgtA/B/C/D-like domain-containing protein</fullName>
    </recommendedName>
</protein>
<feature type="transmembrane region" description="Helical" evidence="8">
    <location>
        <begin position="378"/>
        <end position="396"/>
    </location>
</feature>
<dbReference type="PANTHER" id="PTHR33908:SF11">
    <property type="entry name" value="MEMBRANE PROTEIN"/>
    <property type="match status" value="1"/>
</dbReference>
<evidence type="ECO:0000256" key="8">
    <source>
        <dbReference type="SAM" id="Phobius"/>
    </source>
</evidence>
<keyword evidence="2" id="KW-1003">Cell membrane</keyword>
<dbReference type="Proteomes" id="UP000004221">
    <property type="component" value="Unassembled WGS sequence"/>
</dbReference>
<sequence length="558" mass="61146">MRQYPGSATENPVMQRSASAGISRGGIAADSRVEIAALTAIILAGIVLRVWTMARANWMLDGDEATFGVMALHILQGDRPVFLNGQPYMGAFQSYLGALVFALVGASRIAFKSIALFEFVAFALSLYLLARKCAGRRAALLATLFAAIPPIYVLSATARVWGAMLDAMTLGNLILLLAIDEAFATSPPRRPWLRFFTIGLLGGFGFWLHGMTLIYLGTAAILLFFRDKRVVFQPRLVAAAAGFLIGAAPVFAYAIEHDYTTFHYLLGVGRADTSRQYLAVAYHFLRTDVLMVTGVAMPWMSTPRWLQVPVVLTVGGAMLALVVQRRQGILGWSRLSLRHGQPVDALLLFAGLLSAAFVFSAFGQMAVEFPNTDTTGRYAAPLASVIPIILAAGITRLSARSRLLALAVTVAFLGALASAYVRSAPADIWQSPYWRYLPPSNTQLIATLDSMGVDAVWMNHWAGTPLMFDTQERISAADDYDLSVGHGFDRLPEATRRVRAAEFPAFVFVTDQPTLELEGWLQRAGIPYDKRVIPRYVIIRPHQHVEPAEARPYLSFDR</sequence>
<accession>I4EDC1</accession>
<feature type="transmembrane region" description="Helical" evidence="8">
    <location>
        <begin position="109"/>
        <end position="130"/>
    </location>
</feature>
<keyword evidence="4" id="KW-0808">Transferase</keyword>
<feature type="transmembrane region" description="Helical" evidence="8">
    <location>
        <begin position="345"/>
        <end position="366"/>
    </location>
</feature>
<organism evidence="9 10">
    <name type="scientific">Nitrolancea hollandica Lb</name>
    <dbReference type="NCBI Taxonomy" id="1129897"/>
    <lineage>
        <taxon>Bacteria</taxon>
        <taxon>Pseudomonadati</taxon>
        <taxon>Thermomicrobiota</taxon>
        <taxon>Thermomicrobia</taxon>
        <taxon>Sphaerobacterales</taxon>
        <taxon>Sphaerobacterineae</taxon>
        <taxon>Sphaerobacteraceae</taxon>
        <taxon>Nitrolancea</taxon>
    </lineage>
</organism>
<name>I4EDC1_9BACT</name>